<dbReference type="PANTHER" id="PTHR45694">
    <property type="entry name" value="GLUTAREDOXIN 2"/>
    <property type="match status" value="1"/>
</dbReference>
<dbReference type="CDD" id="cd03419">
    <property type="entry name" value="GRX_GRXh_1_2_like"/>
    <property type="match status" value="1"/>
</dbReference>
<evidence type="ECO:0000256" key="1">
    <source>
        <dbReference type="SAM" id="MobiDB-lite"/>
    </source>
</evidence>
<dbReference type="InterPro" id="IPR036249">
    <property type="entry name" value="Thioredoxin-like_sf"/>
</dbReference>
<dbReference type="RefSeq" id="XP_002507854.1">
    <property type="nucleotide sequence ID" value="XM_002507808.1"/>
</dbReference>
<dbReference type="GO" id="GO:0005737">
    <property type="term" value="C:cytoplasm"/>
    <property type="evidence" value="ECO:0007669"/>
    <property type="project" value="TreeGrafter"/>
</dbReference>
<dbReference type="Gene3D" id="3.40.30.10">
    <property type="entry name" value="Glutaredoxin"/>
    <property type="match status" value="1"/>
</dbReference>
<dbReference type="GO" id="GO:0015038">
    <property type="term" value="F:glutathione disulfide oxidoreductase activity"/>
    <property type="evidence" value="ECO:0007669"/>
    <property type="project" value="TreeGrafter"/>
</dbReference>
<feature type="region of interest" description="Disordered" evidence="1">
    <location>
        <begin position="185"/>
        <end position="262"/>
    </location>
</feature>
<dbReference type="InterPro" id="IPR014025">
    <property type="entry name" value="Glutaredoxin_subgr"/>
</dbReference>
<gene>
    <name evidence="3" type="ORF">MICPUN_108742</name>
</gene>
<dbReference type="PRINTS" id="PR00160">
    <property type="entry name" value="GLUTAREDOXIN"/>
</dbReference>
<feature type="domain" description="Glutaredoxin" evidence="2">
    <location>
        <begin position="94"/>
        <end position="159"/>
    </location>
</feature>
<evidence type="ECO:0000313" key="3">
    <source>
        <dbReference type="EMBL" id="ACO69112.1"/>
    </source>
</evidence>
<name>C1FFN2_MICCC</name>
<dbReference type="InterPro" id="IPR002109">
    <property type="entry name" value="Glutaredoxin"/>
</dbReference>
<organism evidence="3 4">
    <name type="scientific">Micromonas commoda (strain RCC299 / NOUM17 / CCMP2709)</name>
    <name type="common">Picoplanktonic green alga</name>
    <dbReference type="NCBI Taxonomy" id="296587"/>
    <lineage>
        <taxon>Eukaryota</taxon>
        <taxon>Viridiplantae</taxon>
        <taxon>Chlorophyta</taxon>
        <taxon>Mamiellophyceae</taxon>
        <taxon>Mamiellales</taxon>
        <taxon>Mamiellaceae</taxon>
        <taxon>Micromonas</taxon>
    </lineage>
</organism>
<dbReference type="Pfam" id="PF00462">
    <property type="entry name" value="Glutaredoxin"/>
    <property type="match status" value="1"/>
</dbReference>
<dbReference type="PANTHER" id="PTHR45694:SF5">
    <property type="entry name" value="GLUTAREDOXIN 2"/>
    <property type="match status" value="1"/>
</dbReference>
<dbReference type="OMA" id="RDETHGM"/>
<dbReference type="GeneID" id="8245490"/>
<proteinExistence type="predicted"/>
<dbReference type="AlphaFoldDB" id="C1FFN2"/>
<dbReference type="Proteomes" id="UP000002009">
    <property type="component" value="Chromosome 8"/>
</dbReference>
<protein>
    <recommendedName>
        <fullName evidence="2">Glutaredoxin domain-containing protein</fullName>
    </recommendedName>
</protein>
<reference evidence="3 4" key="1">
    <citation type="journal article" date="2009" name="Science">
        <title>Green evolution and dynamic adaptations revealed by genomes of the marine picoeukaryotes Micromonas.</title>
        <authorList>
            <person name="Worden A.Z."/>
            <person name="Lee J.H."/>
            <person name="Mock T."/>
            <person name="Rouze P."/>
            <person name="Simmons M.P."/>
            <person name="Aerts A.L."/>
            <person name="Allen A.E."/>
            <person name="Cuvelier M.L."/>
            <person name="Derelle E."/>
            <person name="Everett M.V."/>
            <person name="Foulon E."/>
            <person name="Grimwood J."/>
            <person name="Gundlach H."/>
            <person name="Henrissat B."/>
            <person name="Napoli C."/>
            <person name="McDonald S.M."/>
            <person name="Parker M.S."/>
            <person name="Rombauts S."/>
            <person name="Salamov A."/>
            <person name="Von Dassow P."/>
            <person name="Badger J.H."/>
            <person name="Coutinho P.M."/>
            <person name="Demir E."/>
            <person name="Dubchak I."/>
            <person name="Gentemann C."/>
            <person name="Eikrem W."/>
            <person name="Gready J.E."/>
            <person name="John U."/>
            <person name="Lanier W."/>
            <person name="Lindquist E.A."/>
            <person name="Lucas S."/>
            <person name="Mayer K.F."/>
            <person name="Moreau H."/>
            <person name="Not F."/>
            <person name="Otillar R."/>
            <person name="Panaud O."/>
            <person name="Pangilinan J."/>
            <person name="Paulsen I."/>
            <person name="Piegu B."/>
            <person name="Poliakov A."/>
            <person name="Robbens S."/>
            <person name="Schmutz J."/>
            <person name="Toulza E."/>
            <person name="Wyss T."/>
            <person name="Zelensky A."/>
            <person name="Zhou K."/>
            <person name="Armbrust E.V."/>
            <person name="Bhattacharya D."/>
            <person name="Goodenough U.W."/>
            <person name="Van de Peer Y."/>
            <person name="Grigoriev I.V."/>
        </authorList>
    </citation>
    <scope>NUCLEOTIDE SEQUENCE [LARGE SCALE GENOMIC DNA]</scope>
    <source>
        <strain evidence="4">RCC299 / NOUM17</strain>
    </source>
</reference>
<evidence type="ECO:0000259" key="2">
    <source>
        <dbReference type="Pfam" id="PF00462"/>
    </source>
</evidence>
<dbReference type="SUPFAM" id="SSF52833">
    <property type="entry name" value="Thioredoxin-like"/>
    <property type="match status" value="1"/>
</dbReference>
<keyword evidence="4" id="KW-1185">Reference proteome</keyword>
<dbReference type="KEGG" id="mis:MICPUN_108742"/>
<dbReference type="EMBL" id="CP001575">
    <property type="protein sequence ID" value="ACO69112.1"/>
    <property type="molecule type" value="Genomic_DNA"/>
</dbReference>
<dbReference type="eggNOG" id="KOG1752">
    <property type="taxonomic scope" value="Eukaryota"/>
</dbReference>
<feature type="compositionally biased region" description="Polar residues" evidence="1">
    <location>
        <begin position="41"/>
        <end position="50"/>
    </location>
</feature>
<feature type="region of interest" description="Disordered" evidence="1">
    <location>
        <begin position="1"/>
        <end position="50"/>
    </location>
</feature>
<dbReference type="STRING" id="296587.C1FFN2"/>
<feature type="compositionally biased region" description="Low complexity" evidence="1">
    <location>
        <begin position="246"/>
        <end position="255"/>
    </location>
</feature>
<dbReference type="GO" id="GO:0034599">
    <property type="term" value="P:cellular response to oxidative stress"/>
    <property type="evidence" value="ECO:0007669"/>
    <property type="project" value="TreeGrafter"/>
</dbReference>
<evidence type="ECO:0000313" key="4">
    <source>
        <dbReference type="Proteomes" id="UP000002009"/>
    </source>
</evidence>
<sequence>MSAASASSLPAALGSAPRRASRAFASRSTPLRAAAEEGSRSFPSTTSGSPTRRVAVASSVALTLVLLGACAVSPVMASSDESEMLTDAIRAHRVVIVSKSYCPYCRAVKKLMAEQYPEVHPHVIEIDLDTRVDMTKFQNAMAETYGQRTVPQVFIGAERVGGSDDTFRAHVDGTLGRLLRDAGRFDDSPAARSADGGRSTPADDDDDDAPVERIQGETESEEDELARIQAEIAAWEAEGASEGDEAATGAVATAPDADEEEE</sequence>
<dbReference type="OrthoDB" id="418495at2759"/>
<dbReference type="PROSITE" id="PS51354">
    <property type="entry name" value="GLUTAREDOXIN_2"/>
    <property type="match status" value="1"/>
</dbReference>
<accession>C1FFN2</accession>
<feature type="compositionally biased region" description="Low complexity" evidence="1">
    <location>
        <begin position="1"/>
        <end position="28"/>
    </location>
</feature>
<dbReference type="InParanoid" id="C1FFN2"/>